<keyword evidence="3" id="KW-1185">Reference proteome</keyword>
<dbReference type="Proteomes" id="UP000000606">
    <property type="component" value="Chromosome"/>
</dbReference>
<proteinExistence type="predicted"/>
<keyword evidence="1" id="KW-0472">Membrane</keyword>
<dbReference type="HOGENOM" id="CLU_2285787_0_0_9"/>
<evidence type="ECO:0000256" key="1">
    <source>
        <dbReference type="SAM" id="Phobius"/>
    </source>
</evidence>
<evidence type="ECO:0000313" key="3">
    <source>
        <dbReference type="Proteomes" id="UP000000606"/>
    </source>
</evidence>
<organism evidence="2 3">
    <name type="scientific">Bacillus licheniformis (strain ATCC 14580 / DSM 13 / JCM 2505 / CCUG 7422 / NBRC 12200 / NCIMB 9375 / NCTC 10341 / NRRL NRS-1264 / Gibson 46)</name>
    <dbReference type="NCBI Taxonomy" id="279010"/>
    <lineage>
        <taxon>Bacteria</taxon>
        <taxon>Bacillati</taxon>
        <taxon>Bacillota</taxon>
        <taxon>Bacilli</taxon>
        <taxon>Bacillales</taxon>
        <taxon>Bacillaceae</taxon>
        <taxon>Bacillus</taxon>
    </lineage>
</organism>
<keyword evidence="1" id="KW-1133">Transmembrane helix</keyword>
<sequence>MKNQPIVKKIVAINDKVNSAVRFNFILSLILISIITTNSQYILRNIPSMSKLSCEKSPHCFIMNIYILKQMRGIFYIVLLEQLAQYFAGCFSCSSAGHSFP</sequence>
<dbReference type="KEGG" id="bld:BLi03588"/>
<protein>
    <submittedName>
        <fullName evidence="2">Uncharacterized protein</fullName>
    </submittedName>
</protein>
<gene>
    <name evidence="2" type="ordered locus">BL07061</name>
</gene>
<feature type="transmembrane region" description="Helical" evidence="1">
    <location>
        <begin position="21"/>
        <end position="43"/>
    </location>
</feature>
<accession>Q65EV3</accession>
<name>Q65EV3_BACLD</name>
<dbReference type="EMBL" id="CP000002">
    <property type="protein sequence ID" value="ABP97410.1"/>
    <property type="molecule type" value="Genomic_DNA"/>
</dbReference>
<keyword evidence="1" id="KW-0812">Transmembrane</keyword>
<evidence type="ECO:0000313" key="2">
    <source>
        <dbReference type="EMBL" id="ABP97410.1"/>
    </source>
</evidence>
<dbReference type="KEGG" id="bli:BL07061"/>
<reference evidence="2 3" key="1">
    <citation type="journal article" date="2004" name="Genome Biol.">
        <title>Complete genome sequence of the industrial bacterium Bacillus licheniformis and comparisons with closely related Bacillus species.</title>
        <authorList>
            <person name="Rey M.W."/>
            <person name="Ramaiya P."/>
            <person name="Nelson B.A."/>
            <person name="Brody-Karpin S.D."/>
            <person name="Zaretsky E.J."/>
            <person name="Tang M."/>
            <person name="Lopez de Leon A."/>
            <person name="Xiang H."/>
            <person name="Gusti V."/>
            <person name="Clausen I.G."/>
            <person name="Olsen P.B."/>
            <person name="Rasmussen M.D."/>
            <person name="Andersen J.T."/>
            <person name="Jorgensen P.L."/>
            <person name="Larsen T.S."/>
            <person name="Sorokin A."/>
            <person name="Bolotin A."/>
            <person name="Lapidus A."/>
            <person name="Galleron N."/>
            <person name="Ehrlich S.D."/>
            <person name="Berka R.M."/>
        </authorList>
    </citation>
    <scope>NUCLEOTIDE SEQUENCE [LARGE SCALE GENOMIC DNA]</scope>
    <source>
        <strain evidence="3">ATCC 14580 / DSM 13 / JCM 2505 / CCUG 7422 / NBRC 12200 / NCIMB 9375 / NCTC 10341 / NRRL NRS-1264 / Gibson 46</strain>
    </source>
</reference>
<dbReference type="AlphaFoldDB" id="Q65EV3"/>